<dbReference type="Gene3D" id="3.20.20.70">
    <property type="entry name" value="Aldolase class I"/>
    <property type="match status" value="1"/>
</dbReference>
<keyword evidence="11" id="KW-1185">Reference proteome</keyword>
<dbReference type="SUPFAM" id="SSF51569">
    <property type="entry name" value="Aldolase"/>
    <property type="match status" value="1"/>
</dbReference>
<keyword evidence="5 8" id="KW-0808">Transferase</keyword>
<dbReference type="Pfam" id="PF00793">
    <property type="entry name" value="DAHP_synth_1"/>
    <property type="match status" value="1"/>
</dbReference>
<keyword evidence="4 8" id="KW-0028">Amino-acid biosynthesis</keyword>
<proteinExistence type="inferred from homology"/>
<evidence type="ECO:0000256" key="1">
    <source>
        <dbReference type="ARBA" id="ARBA00003726"/>
    </source>
</evidence>
<dbReference type="PANTHER" id="PTHR21225">
    <property type="entry name" value="PHOSPHO-2-DEHYDRO-3-DEOXYHEPTONATE ALDOLASE DAHP SYNTHETASE"/>
    <property type="match status" value="1"/>
</dbReference>
<protein>
    <recommendedName>
        <fullName evidence="8">Phospho-2-dehydro-3-deoxyheptonate aldolase</fullName>
        <ecNumber evidence="8">2.5.1.54</ecNumber>
    </recommendedName>
</protein>
<evidence type="ECO:0000256" key="3">
    <source>
        <dbReference type="ARBA" id="ARBA00007985"/>
    </source>
</evidence>
<reference evidence="10 11" key="1">
    <citation type="submission" date="2014-12" db="EMBL/GenBank/DDBJ databases">
        <title>Mercury Reductase activity and rhizosphere competence traits in the genome of root associated Photobacterium halotolerans MELD1.</title>
        <authorList>
            <person name="Mathew D.C."/>
            <person name="Huang C.-C."/>
        </authorList>
    </citation>
    <scope>NUCLEOTIDE SEQUENCE [LARGE SCALE GENOMIC DNA]</scope>
    <source>
        <strain evidence="10 11">MELD1</strain>
    </source>
</reference>
<dbReference type="STRING" id="265726.KY46_01920"/>
<evidence type="ECO:0000256" key="5">
    <source>
        <dbReference type="ARBA" id="ARBA00022679"/>
    </source>
</evidence>
<evidence type="ECO:0000313" key="11">
    <source>
        <dbReference type="Proteomes" id="UP000033633"/>
    </source>
</evidence>
<dbReference type="AlphaFoldDB" id="A0A0F5VJE2"/>
<feature type="domain" description="DAHP synthetase I/KDSA" evidence="9">
    <location>
        <begin position="45"/>
        <end position="335"/>
    </location>
</feature>
<evidence type="ECO:0000256" key="6">
    <source>
        <dbReference type="ARBA" id="ARBA00023141"/>
    </source>
</evidence>
<dbReference type="PIRSF" id="PIRSF001361">
    <property type="entry name" value="DAHP_synthase"/>
    <property type="match status" value="1"/>
</dbReference>
<evidence type="ECO:0000256" key="8">
    <source>
        <dbReference type="PIRNR" id="PIRNR001361"/>
    </source>
</evidence>
<dbReference type="InterPro" id="IPR013785">
    <property type="entry name" value="Aldolase_TIM"/>
</dbReference>
<comment type="pathway">
    <text evidence="2 8">Metabolic intermediate biosynthesis; chorismate biosynthesis; chorismate from D-erythrose 4-phosphate and phosphoenolpyruvate: step 1/7.</text>
</comment>
<dbReference type="PATRIC" id="fig|265726.11.peg.416"/>
<dbReference type="GO" id="GO:0008652">
    <property type="term" value="P:amino acid biosynthetic process"/>
    <property type="evidence" value="ECO:0007669"/>
    <property type="project" value="UniProtKB-KW"/>
</dbReference>
<organism evidence="10 11">
    <name type="scientific">Photobacterium halotolerans</name>
    <dbReference type="NCBI Taxonomy" id="265726"/>
    <lineage>
        <taxon>Bacteria</taxon>
        <taxon>Pseudomonadati</taxon>
        <taxon>Pseudomonadota</taxon>
        <taxon>Gammaproteobacteria</taxon>
        <taxon>Vibrionales</taxon>
        <taxon>Vibrionaceae</taxon>
        <taxon>Photobacterium</taxon>
    </lineage>
</organism>
<dbReference type="NCBIfam" id="NF009396">
    <property type="entry name" value="PRK12756.1"/>
    <property type="match status" value="1"/>
</dbReference>
<comment type="function">
    <text evidence="1 8">Stereospecific condensation of phosphoenolpyruvate (PEP) and D-erythrose-4-phosphate (E4P) giving rise to 3-deoxy-D-arabino-heptulosonate-7-phosphate (DAHP).</text>
</comment>
<dbReference type="OrthoDB" id="9807331at2"/>
<dbReference type="InterPro" id="IPR006218">
    <property type="entry name" value="DAHP1/KDSA"/>
</dbReference>
<evidence type="ECO:0000313" key="10">
    <source>
        <dbReference type="EMBL" id="KKD01595.1"/>
    </source>
</evidence>
<dbReference type="EC" id="2.5.1.54" evidence="8"/>
<dbReference type="GO" id="GO:0042802">
    <property type="term" value="F:identical protein binding"/>
    <property type="evidence" value="ECO:0007669"/>
    <property type="project" value="UniProtKB-ARBA"/>
</dbReference>
<comment type="catalytic activity">
    <reaction evidence="7 8">
        <text>D-erythrose 4-phosphate + phosphoenolpyruvate + H2O = 7-phospho-2-dehydro-3-deoxy-D-arabino-heptonate + phosphate</text>
        <dbReference type="Rhea" id="RHEA:14717"/>
        <dbReference type="ChEBI" id="CHEBI:15377"/>
        <dbReference type="ChEBI" id="CHEBI:16897"/>
        <dbReference type="ChEBI" id="CHEBI:43474"/>
        <dbReference type="ChEBI" id="CHEBI:58394"/>
        <dbReference type="ChEBI" id="CHEBI:58702"/>
        <dbReference type="EC" id="2.5.1.54"/>
    </reaction>
</comment>
<dbReference type="NCBIfam" id="TIGR00034">
    <property type="entry name" value="aroFGH"/>
    <property type="match status" value="1"/>
</dbReference>
<evidence type="ECO:0000256" key="4">
    <source>
        <dbReference type="ARBA" id="ARBA00022605"/>
    </source>
</evidence>
<dbReference type="GO" id="GO:0009423">
    <property type="term" value="P:chorismate biosynthetic process"/>
    <property type="evidence" value="ECO:0007669"/>
    <property type="project" value="UniProtKB-UniPathway"/>
</dbReference>
<comment type="similarity">
    <text evidence="3 8">Belongs to the class-I DAHP synthase family.</text>
</comment>
<dbReference type="RefSeq" id="WP_046218919.1">
    <property type="nucleotide sequence ID" value="NZ_JWYV01000001.1"/>
</dbReference>
<evidence type="ECO:0000256" key="2">
    <source>
        <dbReference type="ARBA" id="ARBA00004688"/>
    </source>
</evidence>
<dbReference type="PANTHER" id="PTHR21225:SF6">
    <property type="entry name" value="PHOSPHO-2-DEHYDRO-3-DEOXYHEPTONATE ALDOLASE, TRP-SENSITIVE"/>
    <property type="match status" value="1"/>
</dbReference>
<evidence type="ECO:0000256" key="7">
    <source>
        <dbReference type="ARBA" id="ARBA00047508"/>
    </source>
</evidence>
<accession>A0A0F5VJE2</accession>
<dbReference type="GO" id="GO:0005737">
    <property type="term" value="C:cytoplasm"/>
    <property type="evidence" value="ECO:0007669"/>
    <property type="project" value="TreeGrafter"/>
</dbReference>
<dbReference type="UniPathway" id="UPA00053">
    <property type="reaction ID" value="UER00084"/>
</dbReference>
<dbReference type="GO" id="GO:0009073">
    <property type="term" value="P:aromatic amino acid family biosynthetic process"/>
    <property type="evidence" value="ECO:0007669"/>
    <property type="project" value="UniProtKB-KW"/>
</dbReference>
<keyword evidence="6 8" id="KW-0057">Aromatic amino acid biosynthesis</keyword>
<comment type="caution">
    <text evidence="10">The sequence shown here is derived from an EMBL/GenBank/DDBJ whole genome shotgun (WGS) entry which is preliminary data.</text>
</comment>
<dbReference type="NCBIfam" id="NF009395">
    <property type="entry name" value="PRK12755.1"/>
    <property type="match status" value="1"/>
</dbReference>
<gene>
    <name evidence="10" type="ORF">KY46_01920</name>
</gene>
<dbReference type="GO" id="GO:0003849">
    <property type="term" value="F:3-deoxy-7-phosphoheptulonate synthase activity"/>
    <property type="evidence" value="ECO:0007669"/>
    <property type="project" value="UniProtKB-EC"/>
</dbReference>
<evidence type="ECO:0000259" key="9">
    <source>
        <dbReference type="Pfam" id="PF00793"/>
    </source>
</evidence>
<name>A0A0F5VJE2_9GAMM</name>
<dbReference type="FunFam" id="3.20.20.70:FF:000005">
    <property type="entry name" value="Phospho-2-dehydro-3-deoxyheptonate aldolase"/>
    <property type="match status" value="1"/>
</dbReference>
<dbReference type="Proteomes" id="UP000033633">
    <property type="component" value="Unassembled WGS sequence"/>
</dbReference>
<dbReference type="InterPro" id="IPR006219">
    <property type="entry name" value="DAHP_synth_1"/>
</dbReference>
<sequence>MAIDPSVIRAHSWQALPTPAALATAIPCPAALSEQIADSRSTIREILHGQDDRLLVVIGPCSIHDPDAAIEYAEQLAQCAERYQDQLVVVMRTYFEKPRTTVGWKGMLFDPDLDGSDQIGKGLQQARELLIRINALGLPAATEFLDTTSFTYLADLMSWGAIGARTTESQPHRQQTSGLPCPVGFKNGTDGNVSVAMDAIIASRHPHLYTTTGQDGQLYAVNSAGNPDCHLILRGGKAPNYSEADIHHALQQLEAKGITTGVMVDCSHGNSLKQFQRQLLVAEELCRQIGNGNHAINAIMAESFLVEGRQEISDTMTYGQSITDACLGWDDTETLLSMLASAVEQRREGNPVRLAANEG</sequence>
<dbReference type="EMBL" id="JWYV01000001">
    <property type="protein sequence ID" value="KKD01595.1"/>
    <property type="molecule type" value="Genomic_DNA"/>
</dbReference>